<feature type="compositionally biased region" description="Polar residues" evidence="2">
    <location>
        <begin position="948"/>
        <end position="968"/>
    </location>
</feature>
<feature type="region of interest" description="Disordered" evidence="2">
    <location>
        <begin position="64"/>
        <end position="133"/>
    </location>
</feature>
<evidence type="ECO:0000256" key="1">
    <source>
        <dbReference type="SAM" id="Coils"/>
    </source>
</evidence>
<protein>
    <submittedName>
        <fullName evidence="3">Uncharacterized protein</fullName>
    </submittedName>
</protein>
<feature type="compositionally biased region" description="Basic residues" evidence="2">
    <location>
        <begin position="1031"/>
        <end position="1041"/>
    </location>
</feature>
<feature type="compositionally biased region" description="Basic and acidic residues" evidence="2">
    <location>
        <begin position="890"/>
        <end position="901"/>
    </location>
</feature>
<feature type="compositionally biased region" description="Basic and acidic residues" evidence="2">
    <location>
        <begin position="203"/>
        <end position="216"/>
    </location>
</feature>
<feature type="compositionally biased region" description="Polar residues" evidence="2">
    <location>
        <begin position="1"/>
        <end position="13"/>
    </location>
</feature>
<feature type="compositionally biased region" description="Basic and acidic residues" evidence="2">
    <location>
        <begin position="1042"/>
        <end position="1055"/>
    </location>
</feature>
<feature type="compositionally biased region" description="Polar residues" evidence="2">
    <location>
        <begin position="1015"/>
        <end position="1024"/>
    </location>
</feature>
<reference evidence="3" key="2">
    <citation type="journal article" date="2023" name="IMA Fungus">
        <title>Comparative genomic study of the Penicillium genus elucidates a diverse pangenome and 15 lateral gene transfer events.</title>
        <authorList>
            <person name="Petersen C."/>
            <person name="Sorensen T."/>
            <person name="Nielsen M.R."/>
            <person name="Sondergaard T.E."/>
            <person name="Sorensen J.L."/>
            <person name="Fitzpatrick D.A."/>
            <person name="Frisvad J.C."/>
            <person name="Nielsen K.L."/>
        </authorList>
    </citation>
    <scope>NUCLEOTIDE SEQUENCE</scope>
    <source>
        <strain evidence="3">IBT 19713</strain>
    </source>
</reference>
<feature type="region of interest" description="Disordered" evidence="2">
    <location>
        <begin position="1"/>
        <end position="37"/>
    </location>
</feature>
<feature type="region of interest" description="Disordered" evidence="2">
    <location>
        <begin position="988"/>
        <end position="1055"/>
    </location>
</feature>
<evidence type="ECO:0000313" key="3">
    <source>
        <dbReference type="EMBL" id="KAJ5226046.1"/>
    </source>
</evidence>
<feature type="region of interest" description="Disordered" evidence="2">
    <location>
        <begin position="885"/>
        <end position="968"/>
    </location>
</feature>
<reference evidence="3" key="1">
    <citation type="submission" date="2022-11" db="EMBL/GenBank/DDBJ databases">
        <authorList>
            <person name="Petersen C."/>
        </authorList>
    </citation>
    <scope>NUCLEOTIDE SEQUENCE</scope>
    <source>
        <strain evidence="3">IBT 19713</strain>
    </source>
</reference>
<accession>A0A9W9NUH8</accession>
<sequence>MNKDNGPTMSSHFEPSIAASDGQDKPPPRFLQWPQSSINDTPGFLFAKPAGCLKSGLPRKPMMALTSPTMSLPEISQVPRPMEETSISDTQTLAARSGAAEGPAQDVSFLSTTRGNCRSPHQETYATGNPLQWKPHNFTLAVRQSLEKTEPTARVGSQPDIQGIFSPELNAGENEPALPYPISSPSASHELGPEAIAQGSEYIPEKPEPPKRDLPLKRPAGSRKVKPKKQNLNSISQSDAHQLTEDNLFELLVKRIRQREDDEAAAEGIRRQVEEHNRSLSKENQALRSELKELDAQLQKSMVESSDARSQLEEWKTKIRKFRTVVNDLGREYDALREESDKLREATISLGQEKADLNVEIERIRLHVAQAEETVDKQRDQILDRENRIAMLEQALSVSKGHENDSVCQIEDQKRKIVTLEAYIQNYSLSHARQLSTMRDDQAKLHKRVDAGFDLLIQKADETKDSMISTAQQALEECRSSIQSLTEQSTSQQIDVQNFTDEANHIVSQLNRLSVQFAEGVNGSTTLNTNASKAIEDGLGLIERHFGSDSPLFTELSNSEKLHESLTGQFQAMEPKLNHLDNSVTSLIGNERKLLESLDTLRETLADEQIRTGKAVLEAELAKRANENVQLQVQNYKISFESELLQKSLKEQEATIKKYLTAIDENKARVQVLEQEVYNLTAEKVALGGEIETTKLEMRQELTQEKQALKEQIKAQYEPQLINLRKDKLELEEASADLIKKLGDIQHALIDARRVVEQLRKERELLVQETEQQVVELTKSCSESNAQLVAQTGELQRFQELDAASRVENSSLREQLEQAQETILHLEQRPTAPAKGDDTRDASPGNVIVPFATMEGKLSPTPAESPFHESCDFAMLFMSDEEAGASVPAEKVRDISSQERNLKRRSSNSKKATNSPDGDKRTNKSPLAKKKRKVSISEAPRQLKSARVSPSGQMTTSTAEENKNIENSASKISKHIHKWTYSRIHSTATQLQRQQSATSVRSAASGRSVVERRTSPQGLVSASSAVEVPKRKSSRGRGRGRSRNDRYHARFNTEE</sequence>
<feature type="compositionally biased region" description="Polar residues" evidence="2">
    <location>
        <begin position="230"/>
        <end position="239"/>
    </location>
</feature>
<evidence type="ECO:0000256" key="2">
    <source>
        <dbReference type="SAM" id="MobiDB-lite"/>
    </source>
</evidence>
<gene>
    <name evidence="3" type="ORF">N7468_007271</name>
</gene>
<keyword evidence="4" id="KW-1185">Reference proteome</keyword>
<dbReference type="Proteomes" id="UP001150941">
    <property type="component" value="Unassembled WGS sequence"/>
</dbReference>
<comment type="caution">
    <text evidence="3">The sequence shown here is derived from an EMBL/GenBank/DDBJ whole genome shotgun (WGS) entry which is preliminary data.</text>
</comment>
<keyword evidence="1" id="KW-0175">Coiled coil</keyword>
<dbReference type="RefSeq" id="XP_058329457.1">
    <property type="nucleotide sequence ID" value="XM_058476567.1"/>
</dbReference>
<proteinExistence type="predicted"/>
<dbReference type="GeneID" id="83203870"/>
<dbReference type="OrthoDB" id="4201669at2759"/>
<name>A0A9W9NUH8_9EURO</name>
<feature type="coiled-coil region" evidence="1">
    <location>
        <begin position="649"/>
        <end position="683"/>
    </location>
</feature>
<dbReference type="EMBL" id="JAPQKS010000005">
    <property type="protein sequence ID" value="KAJ5226046.1"/>
    <property type="molecule type" value="Genomic_DNA"/>
</dbReference>
<feature type="compositionally biased region" description="Polar residues" evidence="2">
    <location>
        <begin position="85"/>
        <end position="94"/>
    </location>
</feature>
<evidence type="ECO:0000313" key="4">
    <source>
        <dbReference type="Proteomes" id="UP001150941"/>
    </source>
</evidence>
<feature type="region of interest" description="Disordered" evidence="2">
    <location>
        <begin position="826"/>
        <end position="846"/>
    </location>
</feature>
<dbReference type="AlphaFoldDB" id="A0A9W9NUH8"/>
<feature type="region of interest" description="Disordered" evidence="2">
    <location>
        <begin position="149"/>
        <end position="239"/>
    </location>
</feature>
<organism evidence="3 4">
    <name type="scientific">Penicillium chermesinum</name>
    <dbReference type="NCBI Taxonomy" id="63820"/>
    <lineage>
        <taxon>Eukaryota</taxon>
        <taxon>Fungi</taxon>
        <taxon>Dikarya</taxon>
        <taxon>Ascomycota</taxon>
        <taxon>Pezizomycotina</taxon>
        <taxon>Eurotiomycetes</taxon>
        <taxon>Eurotiomycetidae</taxon>
        <taxon>Eurotiales</taxon>
        <taxon>Aspergillaceae</taxon>
        <taxon>Penicillium</taxon>
    </lineage>
</organism>
<feature type="compositionally biased region" description="Basic residues" evidence="2">
    <location>
        <begin position="220"/>
        <end position="229"/>
    </location>
</feature>
<feature type="coiled-coil region" evidence="1">
    <location>
        <begin position="266"/>
        <end position="395"/>
    </location>
</feature>
<feature type="compositionally biased region" description="Low complexity" evidence="2">
    <location>
        <begin position="996"/>
        <end position="1008"/>
    </location>
</feature>